<sequence>MEAMQHLEMHKMGALGLPTKPSVSSPTYTGHPAFHLLVAASVVGDLPDHLRVQFVYSGERSRLKPASLKTLVVEIERDLRRLEFDRLAQPGNQPILRIIRPEQVFPPISSLVLKEDSHLRWVQQFLNSFVAILPNLQHLQIHGVDWSRHSEEILPKPKWQPYLPNVGNMQLAGCSFRTLPQLAIFLTSFTRLNSVRLVDVSLKTPAYVFVDSTISIENPGDLNLMLSAELDRKFGRQSVGH</sequence>
<evidence type="ECO:0000313" key="1">
    <source>
        <dbReference type="EMBL" id="GBE87317.1"/>
    </source>
</evidence>
<proteinExistence type="predicted"/>
<keyword evidence="2" id="KW-1185">Reference proteome</keyword>
<evidence type="ECO:0008006" key="3">
    <source>
        <dbReference type="Google" id="ProtNLM"/>
    </source>
</evidence>
<dbReference type="RefSeq" id="XP_027618230.1">
    <property type="nucleotide sequence ID" value="XM_027762429.1"/>
</dbReference>
<dbReference type="GeneID" id="38784234"/>
<protein>
    <recommendedName>
        <fullName evidence="3">F-box domain-containing protein</fullName>
    </recommendedName>
</protein>
<organism evidence="1 2">
    <name type="scientific">Sparassis crispa</name>
    <dbReference type="NCBI Taxonomy" id="139825"/>
    <lineage>
        <taxon>Eukaryota</taxon>
        <taxon>Fungi</taxon>
        <taxon>Dikarya</taxon>
        <taxon>Basidiomycota</taxon>
        <taxon>Agaricomycotina</taxon>
        <taxon>Agaricomycetes</taxon>
        <taxon>Polyporales</taxon>
        <taxon>Sparassidaceae</taxon>
        <taxon>Sparassis</taxon>
    </lineage>
</organism>
<reference evidence="1 2" key="1">
    <citation type="journal article" date="2018" name="Sci. Rep.">
        <title>Genome sequence of the cauliflower mushroom Sparassis crispa (Hanabiratake) and its association with beneficial usage.</title>
        <authorList>
            <person name="Kiyama R."/>
            <person name="Furutani Y."/>
            <person name="Kawaguchi K."/>
            <person name="Nakanishi T."/>
        </authorList>
    </citation>
    <scope>NUCLEOTIDE SEQUENCE [LARGE SCALE GENOMIC DNA]</scope>
</reference>
<accession>A0A401GYS3</accession>
<dbReference type="InParanoid" id="A0A401GYS3"/>
<gene>
    <name evidence="1" type="ORF">SCP_1005650</name>
</gene>
<dbReference type="Proteomes" id="UP000287166">
    <property type="component" value="Unassembled WGS sequence"/>
</dbReference>
<dbReference type="EMBL" id="BFAD01000010">
    <property type="protein sequence ID" value="GBE87317.1"/>
    <property type="molecule type" value="Genomic_DNA"/>
</dbReference>
<comment type="caution">
    <text evidence="1">The sequence shown here is derived from an EMBL/GenBank/DDBJ whole genome shotgun (WGS) entry which is preliminary data.</text>
</comment>
<dbReference type="InterPro" id="IPR032675">
    <property type="entry name" value="LRR_dom_sf"/>
</dbReference>
<name>A0A401GYS3_9APHY</name>
<evidence type="ECO:0000313" key="2">
    <source>
        <dbReference type="Proteomes" id="UP000287166"/>
    </source>
</evidence>
<dbReference type="Gene3D" id="3.80.10.10">
    <property type="entry name" value="Ribonuclease Inhibitor"/>
    <property type="match status" value="1"/>
</dbReference>
<dbReference type="AlphaFoldDB" id="A0A401GYS3"/>